<dbReference type="RefSeq" id="WP_006930588.1">
    <property type="nucleotide sequence ID" value="NZ_CM001402.1"/>
</dbReference>
<name>H1XXH8_CALAY</name>
<dbReference type="OrthoDB" id="9798158at2"/>
<evidence type="ECO:0000313" key="1">
    <source>
        <dbReference type="EMBL" id="EHO43102.1"/>
    </source>
</evidence>
<gene>
    <name evidence="1" type="ORF">Calab_3503</name>
</gene>
<proteinExistence type="predicted"/>
<dbReference type="InParanoid" id="H1XXH8"/>
<evidence type="ECO:0000313" key="2">
    <source>
        <dbReference type="Proteomes" id="UP000004671"/>
    </source>
</evidence>
<dbReference type="AlphaFoldDB" id="H1XXH8"/>
<reference evidence="1 2" key="1">
    <citation type="submission" date="2011-09" db="EMBL/GenBank/DDBJ databases">
        <title>The permanent draft genome of Caldithrix abyssi DSM 13497.</title>
        <authorList>
            <consortium name="US DOE Joint Genome Institute (JGI-PGF)"/>
            <person name="Lucas S."/>
            <person name="Han J."/>
            <person name="Lapidus A."/>
            <person name="Bruce D."/>
            <person name="Goodwin L."/>
            <person name="Pitluck S."/>
            <person name="Peters L."/>
            <person name="Kyrpides N."/>
            <person name="Mavromatis K."/>
            <person name="Ivanova N."/>
            <person name="Mikhailova N."/>
            <person name="Chertkov O."/>
            <person name="Detter J.C."/>
            <person name="Tapia R."/>
            <person name="Han C."/>
            <person name="Land M."/>
            <person name="Hauser L."/>
            <person name="Markowitz V."/>
            <person name="Cheng J.-F."/>
            <person name="Hugenholtz P."/>
            <person name="Woyke T."/>
            <person name="Wu D."/>
            <person name="Spring S."/>
            <person name="Brambilla E."/>
            <person name="Klenk H.-P."/>
            <person name="Eisen J.A."/>
        </authorList>
    </citation>
    <scope>NUCLEOTIDE SEQUENCE [LARGE SCALE GENOMIC DNA]</scope>
    <source>
        <strain evidence="1 2">DSM 13497</strain>
    </source>
</reference>
<dbReference type="InterPro" id="IPR007460">
    <property type="entry name" value="BrnT_toxin"/>
</dbReference>
<sequence length="103" mass="12423">MEDEIKKLLQECTGFQWDAGNKDKNWLKHQVANSECEQIFFNKPFLVYHDTRHSDAEHRFYALGQTDLGRKLFVVFTIRNKQIRIISARDMSKKEREIYRKML</sequence>
<dbReference type="InterPro" id="IPR038573">
    <property type="entry name" value="BrnT_sf"/>
</dbReference>
<organism evidence="1 2">
    <name type="scientific">Caldithrix abyssi DSM 13497</name>
    <dbReference type="NCBI Taxonomy" id="880073"/>
    <lineage>
        <taxon>Bacteria</taxon>
        <taxon>Pseudomonadati</taxon>
        <taxon>Calditrichota</taxon>
        <taxon>Calditrichia</taxon>
        <taxon>Calditrichales</taxon>
        <taxon>Calditrichaceae</taxon>
        <taxon>Caldithrix</taxon>
    </lineage>
</organism>
<accession>H1XXH8</accession>
<dbReference type="PaxDb" id="880073-Calab_3503"/>
<dbReference type="Proteomes" id="UP000004671">
    <property type="component" value="Chromosome"/>
</dbReference>
<dbReference type="EMBL" id="CM001402">
    <property type="protein sequence ID" value="EHO43102.1"/>
    <property type="molecule type" value="Genomic_DNA"/>
</dbReference>
<dbReference type="Pfam" id="PF04365">
    <property type="entry name" value="BrnT_toxin"/>
    <property type="match status" value="1"/>
</dbReference>
<dbReference type="Gene3D" id="3.10.450.530">
    <property type="entry name" value="Ribonuclease toxin, BrnT, of type II toxin-antitoxin system"/>
    <property type="match status" value="1"/>
</dbReference>
<protein>
    <submittedName>
        <fullName evidence="1">Uncharacterized protein</fullName>
    </submittedName>
</protein>
<keyword evidence="2" id="KW-1185">Reference proteome</keyword>
<dbReference type="eggNOG" id="COG2929">
    <property type="taxonomic scope" value="Bacteria"/>
</dbReference>
<dbReference type="HOGENOM" id="CLU_149290_3_0_0"/>